<proteinExistence type="predicted"/>
<organism evidence="1 2">
    <name type="scientific">Xanthocytophaga agilis</name>
    <dbReference type="NCBI Taxonomy" id="3048010"/>
    <lineage>
        <taxon>Bacteria</taxon>
        <taxon>Pseudomonadati</taxon>
        <taxon>Bacteroidota</taxon>
        <taxon>Cytophagia</taxon>
        <taxon>Cytophagales</taxon>
        <taxon>Rhodocytophagaceae</taxon>
        <taxon>Xanthocytophaga</taxon>
    </lineage>
</organism>
<accession>A0AAE3QZW8</accession>
<name>A0AAE3QZW8_9BACT</name>
<dbReference type="RefSeq" id="WP_314510645.1">
    <property type="nucleotide sequence ID" value="NZ_JASJOU010000003.1"/>
</dbReference>
<keyword evidence="2" id="KW-1185">Reference proteome</keyword>
<reference evidence="1" key="1">
    <citation type="submission" date="2023-05" db="EMBL/GenBank/DDBJ databases">
        <authorList>
            <person name="Zhang X."/>
        </authorList>
    </citation>
    <scope>NUCLEOTIDE SEQUENCE</scope>
    <source>
        <strain evidence="1">BD1B2-1</strain>
    </source>
</reference>
<evidence type="ECO:0000313" key="2">
    <source>
        <dbReference type="Proteomes" id="UP001232063"/>
    </source>
</evidence>
<protein>
    <submittedName>
        <fullName evidence="1">Uncharacterized protein</fullName>
    </submittedName>
</protein>
<dbReference type="Proteomes" id="UP001232063">
    <property type="component" value="Unassembled WGS sequence"/>
</dbReference>
<dbReference type="AlphaFoldDB" id="A0AAE3QZW8"/>
<evidence type="ECO:0000313" key="1">
    <source>
        <dbReference type="EMBL" id="MDJ1501149.1"/>
    </source>
</evidence>
<sequence length="230" mass="27001">MNLDIPWLKVTVLIVFIMSIACKNTYKEQEAANLTPVLGLQERDTMQSVKISLHEAYKQNIYEDKDGRFCRYKFISDTTALLEWGDCTFQKIRPDTIYMEYHPPHLESVSSDFITLNYSCGSPCWGMIVLPFDKKESSANYMYDYFYDKSTNLIGYFAYENKETKFVIQNIKTKKKKVIKLYPECDSAFGGDCIDFVNFTNRRLTFYWKTPYTFADSISTSKYISQRIDF</sequence>
<gene>
    <name evidence="1" type="ORF">QNI22_10845</name>
</gene>
<comment type="caution">
    <text evidence="1">The sequence shown here is derived from an EMBL/GenBank/DDBJ whole genome shotgun (WGS) entry which is preliminary data.</text>
</comment>
<dbReference type="EMBL" id="JASJOU010000003">
    <property type="protein sequence ID" value="MDJ1501149.1"/>
    <property type="molecule type" value="Genomic_DNA"/>
</dbReference>